<dbReference type="eggNOG" id="KOG4297">
    <property type="taxonomic scope" value="Eukaryota"/>
</dbReference>
<evidence type="ECO:0000256" key="3">
    <source>
        <dbReference type="ARBA" id="ARBA00022734"/>
    </source>
</evidence>
<dbReference type="InterPro" id="IPR050111">
    <property type="entry name" value="C-type_lectin/snaclec_domain"/>
</dbReference>
<dbReference type="PROSITE" id="PS00615">
    <property type="entry name" value="C_TYPE_LECTIN_1"/>
    <property type="match status" value="1"/>
</dbReference>
<keyword evidence="3" id="KW-0430">Lectin</keyword>
<dbReference type="SUPFAM" id="SSF56436">
    <property type="entry name" value="C-type lectin-like"/>
    <property type="match status" value="1"/>
</dbReference>
<dbReference type="SMART" id="SM00034">
    <property type="entry name" value="CLECT"/>
    <property type="match status" value="1"/>
</dbReference>
<dbReference type="Proteomes" id="UP000007648">
    <property type="component" value="Unassembled WGS sequence"/>
</dbReference>
<dbReference type="AlphaFoldDB" id="G3VLF9"/>
<protein>
    <recommendedName>
        <fullName evidence="6">C-type lectin domain-containing protein</fullName>
    </recommendedName>
</protein>
<dbReference type="Ensembl" id="ENSSHAT00000004054.2">
    <property type="protein sequence ID" value="ENSSHAP00000004014.2"/>
    <property type="gene ID" value="ENSSHAG00000003538.2"/>
</dbReference>
<feature type="domain" description="C-type lectin" evidence="6">
    <location>
        <begin position="42"/>
        <end position="163"/>
    </location>
</feature>
<dbReference type="InterPro" id="IPR001304">
    <property type="entry name" value="C-type_lectin-like"/>
</dbReference>
<keyword evidence="5" id="KW-0732">Signal</keyword>
<evidence type="ECO:0000313" key="8">
    <source>
        <dbReference type="Proteomes" id="UP000007648"/>
    </source>
</evidence>
<evidence type="ECO:0000256" key="2">
    <source>
        <dbReference type="ARBA" id="ARBA00022525"/>
    </source>
</evidence>
<dbReference type="PANTHER" id="PTHR22803">
    <property type="entry name" value="MANNOSE, PHOSPHOLIPASE, LECTIN RECEPTOR RELATED"/>
    <property type="match status" value="1"/>
</dbReference>
<feature type="signal peptide" evidence="5">
    <location>
        <begin position="1"/>
        <end position="22"/>
    </location>
</feature>
<dbReference type="InParanoid" id="G3VLF9"/>
<dbReference type="InterPro" id="IPR018378">
    <property type="entry name" value="C-type_lectin_CS"/>
</dbReference>
<keyword evidence="8" id="KW-1185">Reference proteome</keyword>
<keyword evidence="4" id="KW-1015">Disulfide bond</keyword>
<dbReference type="GO" id="GO:0005576">
    <property type="term" value="C:extracellular region"/>
    <property type="evidence" value="ECO:0007669"/>
    <property type="project" value="UniProtKB-SubCell"/>
</dbReference>
<dbReference type="PRINTS" id="PR01504">
    <property type="entry name" value="PNCREATITSAP"/>
</dbReference>
<keyword evidence="2" id="KW-0964">Secreted</keyword>
<proteinExistence type="predicted"/>
<comment type="subcellular location">
    <subcellularLocation>
        <location evidence="1">Secreted</location>
    </subcellularLocation>
</comment>
<dbReference type="InterPro" id="IPR016186">
    <property type="entry name" value="C-type_lectin-like/link_sf"/>
</dbReference>
<dbReference type="GeneTree" id="ENSGT00940000154447"/>
<organism evidence="7 8">
    <name type="scientific">Sarcophilus harrisii</name>
    <name type="common">Tasmanian devil</name>
    <name type="synonym">Sarcophilus laniarius</name>
    <dbReference type="NCBI Taxonomy" id="9305"/>
    <lineage>
        <taxon>Eukaryota</taxon>
        <taxon>Metazoa</taxon>
        <taxon>Chordata</taxon>
        <taxon>Craniata</taxon>
        <taxon>Vertebrata</taxon>
        <taxon>Euteleostomi</taxon>
        <taxon>Mammalia</taxon>
        <taxon>Metatheria</taxon>
        <taxon>Dasyuromorphia</taxon>
        <taxon>Dasyuridae</taxon>
        <taxon>Sarcophilus</taxon>
    </lineage>
</organism>
<dbReference type="Gene3D" id="3.10.100.10">
    <property type="entry name" value="Mannose-Binding Protein A, subunit A"/>
    <property type="match status" value="1"/>
</dbReference>
<dbReference type="FunCoup" id="G3VLF9">
    <property type="interactions" value="64"/>
</dbReference>
<reference evidence="7 8" key="1">
    <citation type="journal article" date="2011" name="Proc. Natl. Acad. Sci. U.S.A.">
        <title>Genetic diversity and population structure of the endangered marsupial Sarcophilus harrisii (Tasmanian devil).</title>
        <authorList>
            <person name="Miller W."/>
            <person name="Hayes V.M."/>
            <person name="Ratan A."/>
            <person name="Petersen D.C."/>
            <person name="Wittekindt N.E."/>
            <person name="Miller J."/>
            <person name="Walenz B."/>
            <person name="Knight J."/>
            <person name="Qi J."/>
            <person name="Zhao F."/>
            <person name="Wang Q."/>
            <person name="Bedoya-Reina O.C."/>
            <person name="Katiyar N."/>
            <person name="Tomsho L.P."/>
            <person name="Kasson L.M."/>
            <person name="Hardie R.A."/>
            <person name="Woodbridge P."/>
            <person name="Tindall E.A."/>
            <person name="Bertelsen M.F."/>
            <person name="Dixon D."/>
            <person name="Pyecroft S."/>
            <person name="Helgen K.M."/>
            <person name="Lesk A.M."/>
            <person name="Pringle T.H."/>
            <person name="Patterson N."/>
            <person name="Zhang Y."/>
            <person name="Kreiss A."/>
            <person name="Woods G.M."/>
            <person name="Jones M.E."/>
            <person name="Schuster S.C."/>
        </authorList>
    </citation>
    <scope>NUCLEOTIDE SEQUENCE [LARGE SCALE GENOMIC DNA]</scope>
</reference>
<evidence type="ECO:0000259" key="6">
    <source>
        <dbReference type="PROSITE" id="PS50041"/>
    </source>
</evidence>
<evidence type="ECO:0000256" key="4">
    <source>
        <dbReference type="ARBA" id="ARBA00023157"/>
    </source>
</evidence>
<sequence length="166" mass="18915">MWLPSLSKWLFYCLLLPELVLGQISKWTTPPQISCPEGSKIYGSYCYGVFQEPKTWNAAELMCQSLTSGHLLSLMNESEASFVAALATQSLGQNRSYLWIGLHDPSQNRRWHWSDNAVLALHTWEKGAPAKTTPRFCVSLSPRSGYLQWKDQHCNEELPFICKFSV</sequence>
<dbReference type="PROSITE" id="PS50041">
    <property type="entry name" value="C_TYPE_LECTIN_2"/>
    <property type="match status" value="1"/>
</dbReference>
<evidence type="ECO:0000256" key="1">
    <source>
        <dbReference type="ARBA" id="ARBA00004613"/>
    </source>
</evidence>
<name>G3VLF9_SARHA</name>
<reference evidence="7" key="3">
    <citation type="submission" date="2025-09" db="UniProtKB">
        <authorList>
            <consortium name="Ensembl"/>
        </authorList>
    </citation>
    <scope>IDENTIFICATION</scope>
</reference>
<dbReference type="HOGENOM" id="CLU_049894_18_0_1"/>
<feature type="chain" id="PRO_5029467280" description="C-type lectin domain-containing protein" evidence="5">
    <location>
        <begin position="23"/>
        <end position="166"/>
    </location>
</feature>
<dbReference type="GO" id="GO:0030246">
    <property type="term" value="F:carbohydrate binding"/>
    <property type="evidence" value="ECO:0007669"/>
    <property type="project" value="UniProtKB-KW"/>
</dbReference>
<evidence type="ECO:0000256" key="5">
    <source>
        <dbReference type="SAM" id="SignalP"/>
    </source>
</evidence>
<accession>G3VLF9</accession>
<dbReference type="FunFam" id="3.10.100.10:FF:000015">
    <property type="entry name" value="C-type lectin Cal"/>
    <property type="match status" value="1"/>
</dbReference>
<dbReference type="Pfam" id="PF00059">
    <property type="entry name" value="Lectin_C"/>
    <property type="match status" value="1"/>
</dbReference>
<dbReference type="InterPro" id="IPR016187">
    <property type="entry name" value="CTDL_fold"/>
</dbReference>
<reference evidence="7" key="2">
    <citation type="submission" date="2025-08" db="UniProtKB">
        <authorList>
            <consortium name="Ensembl"/>
        </authorList>
    </citation>
    <scope>IDENTIFICATION</scope>
</reference>
<evidence type="ECO:0000313" key="7">
    <source>
        <dbReference type="Ensembl" id="ENSSHAP00000004014.2"/>
    </source>
</evidence>